<evidence type="ECO:0000313" key="2">
    <source>
        <dbReference type="EMBL" id="NHN55041.1"/>
    </source>
</evidence>
<proteinExistence type="predicted"/>
<dbReference type="RefSeq" id="WP_166193929.1">
    <property type="nucleotide sequence ID" value="NZ_JAAOIV010000002.1"/>
</dbReference>
<dbReference type="AlphaFoldDB" id="A0A967AXX7"/>
<evidence type="ECO:0000259" key="1">
    <source>
        <dbReference type="Pfam" id="PF01636"/>
    </source>
</evidence>
<dbReference type="Gene3D" id="3.90.1200.10">
    <property type="match status" value="1"/>
</dbReference>
<dbReference type="InterPro" id="IPR051678">
    <property type="entry name" value="AGP_Transferase"/>
</dbReference>
<dbReference type="PANTHER" id="PTHR21310:SF15">
    <property type="entry name" value="AMINOGLYCOSIDE PHOSPHOTRANSFERASE DOMAIN-CONTAINING PROTEIN"/>
    <property type="match status" value="1"/>
</dbReference>
<protein>
    <submittedName>
        <fullName evidence="2">Phosphotransferase</fullName>
    </submittedName>
</protein>
<dbReference type="EMBL" id="JAAOIV010000002">
    <property type="protein sequence ID" value="NHN55041.1"/>
    <property type="molecule type" value="Genomic_DNA"/>
</dbReference>
<dbReference type="SUPFAM" id="SSF56112">
    <property type="entry name" value="Protein kinase-like (PK-like)"/>
    <property type="match status" value="1"/>
</dbReference>
<evidence type="ECO:0000313" key="3">
    <source>
        <dbReference type="Proteomes" id="UP000744769"/>
    </source>
</evidence>
<accession>A0A967AXX7</accession>
<organism evidence="2 3">
    <name type="scientific">Metallococcus carri</name>
    <dbReference type="NCBI Taxonomy" id="1656884"/>
    <lineage>
        <taxon>Bacteria</taxon>
        <taxon>Bacillati</taxon>
        <taxon>Actinomycetota</taxon>
        <taxon>Actinomycetes</taxon>
        <taxon>Micrococcales</taxon>
        <taxon>Dermacoccaceae</taxon>
        <taxon>Metallococcus</taxon>
    </lineage>
</organism>
<dbReference type="PANTHER" id="PTHR21310">
    <property type="entry name" value="AMINOGLYCOSIDE PHOSPHOTRANSFERASE-RELATED-RELATED"/>
    <property type="match status" value="1"/>
</dbReference>
<name>A0A967AXX7_9MICO</name>
<dbReference type="Proteomes" id="UP000744769">
    <property type="component" value="Unassembled WGS sequence"/>
</dbReference>
<dbReference type="InterPro" id="IPR002575">
    <property type="entry name" value="Aminoglycoside_PTrfase"/>
</dbReference>
<gene>
    <name evidence="2" type="ORF">G9U51_04470</name>
</gene>
<reference evidence="2" key="1">
    <citation type="submission" date="2020-03" db="EMBL/GenBank/DDBJ databases">
        <title>Draft sequencing of Calidifontibacter sp. DB0510.</title>
        <authorList>
            <person name="Kim D.-U."/>
        </authorList>
    </citation>
    <scope>NUCLEOTIDE SEQUENCE</scope>
    <source>
        <strain evidence="2">DB0510</strain>
    </source>
</reference>
<feature type="domain" description="Aminoglycoside phosphotransferase" evidence="1">
    <location>
        <begin position="27"/>
        <end position="247"/>
    </location>
</feature>
<dbReference type="InterPro" id="IPR011009">
    <property type="entry name" value="Kinase-like_dom_sf"/>
</dbReference>
<comment type="caution">
    <text evidence="2">The sequence shown here is derived from an EMBL/GenBank/DDBJ whole genome shotgun (WGS) entry which is preliminary data.</text>
</comment>
<sequence length="283" mass="29711">MPDPSSRRPEPTDPRGLLPDRYAGLPLRRLGAGWDNVGYALGDDLLMRVSLLVTPSARAAAVTRDRLLLNAIPSYAGVTIPSVTWADPPAGVTIGPLVTGAVAATVPTLDPEVFGASVGRFLRHLHDVPVTAIPVDLSTWSARVGHARAAASVADLPLAPADRALIDSVLARPLPAPVPPVLVHNDLGEDHLFVGESGELSGVIDWSDAAADDPARDFALVLFDFGERAFQAALSAYGGDLALADRARWFAARAGVEGVGHRIRHGEGGVRETLDRIAACYPG</sequence>
<keyword evidence="3" id="KW-1185">Reference proteome</keyword>
<dbReference type="Pfam" id="PF01636">
    <property type="entry name" value="APH"/>
    <property type="match status" value="1"/>
</dbReference>